<dbReference type="Proteomes" id="UP001384579">
    <property type="component" value="Unassembled WGS sequence"/>
</dbReference>
<sequence length="91" mass="10414">MSVVSSKIIFCEGKQRSLDAQLLERVLETLPAERPTIVPCGSKFSFSLFAQGYFSRQEIGSQKYLVFRDRDFDAKPSEKARISIYISKIIF</sequence>
<accession>A0ABU8YWM6</accession>
<evidence type="ECO:0000313" key="2">
    <source>
        <dbReference type="Proteomes" id="UP001384579"/>
    </source>
</evidence>
<comment type="caution">
    <text evidence="1">The sequence shown here is derived from an EMBL/GenBank/DDBJ whole genome shotgun (WGS) entry which is preliminary data.</text>
</comment>
<evidence type="ECO:0008006" key="3">
    <source>
        <dbReference type="Google" id="ProtNLM"/>
    </source>
</evidence>
<keyword evidence="2" id="KW-1185">Reference proteome</keyword>
<dbReference type="EMBL" id="JBBLXS010000665">
    <property type="protein sequence ID" value="MEK0188566.1"/>
    <property type="molecule type" value="Genomic_DNA"/>
</dbReference>
<proteinExistence type="predicted"/>
<protein>
    <recommendedName>
        <fullName evidence="3">DUF4435 domain-containing protein</fullName>
    </recommendedName>
</protein>
<reference evidence="1 2" key="1">
    <citation type="journal article" date="2020" name="Harmful Algae">
        <title>Molecular and morphological characterization of a novel dihydroanatoxin-a producing Microcoleus species (cyanobacteria) from the Russian River, California, USA.</title>
        <authorList>
            <person name="Conklin K.Y."/>
            <person name="Stancheva R."/>
            <person name="Otten T.G."/>
            <person name="Fadness R."/>
            <person name="Boyer G.L."/>
            <person name="Read B."/>
            <person name="Zhang X."/>
            <person name="Sheath R.G."/>
        </authorList>
    </citation>
    <scope>NUCLEOTIDE SEQUENCE [LARGE SCALE GENOMIC DNA]</scope>
    <source>
        <strain evidence="1 2">PTRS2</strain>
    </source>
</reference>
<organism evidence="1 2">
    <name type="scientific">Microcoleus anatoxicus PTRS2</name>
    <dbReference type="NCBI Taxonomy" id="2705321"/>
    <lineage>
        <taxon>Bacteria</taxon>
        <taxon>Bacillati</taxon>
        <taxon>Cyanobacteriota</taxon>
        <taxon>Cyanophyceae</taxon>
        <taxon>Oscillatoriophycideae</taxon>
        <taxon>Oscillatoriales</taxon>
        <taxon>Microcoleaceae</taxon>
        <taxon>Microcoleus</taxon>
        <taxon>Microcoleus anatoxicus</taxon>
    </lineage>
</organism>
<evidence type="ECO:0000313" key="1">
    <source>
        <dbReference type="EMBL" id="MEK0188566.1"/>
    </source>
</evidence>
<gene>
    <name evidence="1" type="ORF">WMG39_27525</name>
</gene>
<name>A0ABU8YWM6_9CYAN</name>
<dbReference type="RefSeq" id="WP_340518601.1">
    <property type="nucleotide sequence ID" value="NZ_JBBLXS010000665.1"/>
</dbReference>